<organism evidence="2">
    <name type="scientific">Mesocestoides corti</name>
    <name type="common">Flatworm</name>
    <dbReference type="NCBI Taxonomy" id="53468"/>
    <lineage>
        <taxon>Eukaryota</taxon>
        <taxon>Metazoa</taxon>
        <taxon>Spiralia</taxon>
        <taxon>Lophotrochozoa</taxon>
        <taxon>Platyhelminthes</taxon>
        <taxon>Cestoda</taxon>
        <taxon>Eucestoda</taxon>
        <taxon>Cyclophyllidea</taxon>
        <taxon>Mesocestoididae</taxon>
        <taxon>Mesocestoides</taxon>
    </lineage>
</organism>
<evidence type="ECO:0000256" key="1">
    <source>
        <dbReference type="SAM" id="MobiDB-lite"/>
    </source>
</evidence>
<accession>A0A5K3G0W0</accession>
<protein>
    <submittedName>
        <fullName evidence="2">Uncharacterized protein</fullName>
    </submittedName>
</protein>
<name>A0A5K3G0W0_MESCO</name>
<sequence>MRNLAGDNKVNDSVLRQLWVKCLPANTNGMISIQTSDTPLQKFAGSVDKIPECFSQAPGHGNVFSGATANTYSLSIYKLKERLNKLSLKFDEFAKGNRSSSLRHPQHRLPANPENYLA</sequence>
<evidence type="ECO:0000313" key="2">
    <source>
        <dbReference type="WBParaSite" id="MCU_012611-RA"/>
    </source>
</evidence>
<feature type="region of interest" description="Disordered" evidence="1">
    <location>
        <begin position="95"/>
        <end position="118"/>
    </location>
</feature>
<dbReference type="WBParaSite" id="MCU_012611-RA">
    <property type="protein sequence ID" value="MCU_012611-RA"/>
    <property type="gene ID" value="MCU_012611"/>
</dbReference>
<reference evidence="2" key="1">
    <citation type="submission" date="2019-11" db="UniProtKB">
        <authorList>
            <consortium name="WormBaseParasite"/>
        </authorList>
    </citation>
    <scope>IDENTIFICATION</scope>
</reference>
<proteinExistence type="predicted"/>
<dbReference type="AlphaFoldDB" id="A0A5K3G0W0"/>